<name>A0A1S1LZR8_MYCCH</name>
<organism evidence="3 4">
    <name type="scientific">Mycobacteroides chelonae</name>
    <name type="common">Mycobacterium chelonae</name>
    <dbReference type="NCBI Taxonomy" id="1774"/>
    <lineage>
        <taxon>Bacteria</taxon>
        <taxon>Bacillati</taxon>
        <taxon>Actinomycetota</taxon>
        <taxon>Actinomycetes</taxon>
        <taxon>Mycobacteriales</taxon>
        <taxon>Mycobacteriaceae</taxon>
        <taxon>Mycobacteroides</taxon>
    </lineage>
</organism>
<accession>A0A1S1LZR8</accession>
<feature type="transmembrane region" description="Helical" evidence="2">
    <location>
        <begin position="43"/>
        <end position="64"/>
    </location>
</feature>
<dbReference type="EMBL" id="MLIS01000001">
    <property type="protein sequence ID" value="OHU77879.1"/>
    <property type="molecule type" value="Genomic_DNA"/>
</dbReference>
<feature type="region of interest" description="Disordered" evidence="1">
    <location>
        <begin position="76"/>
        <end position="95"/>
    </location>
</feature>
<evidence type="ECO:0000313" key="4">
    <source>
        <dbReference type="Proteomes" id="UP000179441"/>
    </source>
</evidence>
<keyword evidence="2" id="KW-1133">Transmembrane helix</keyword>
<evidence type="ECO:0000256" key="2">
    <source>
        <dbReference type="SAM" id="Phobius"/>
    </source>
</evidence>
<keyword evidence="2" id="KW-0472">Membrane</keyword>
<evidence type="ECO:0000313" key="3">
    <source>
        <dbReference type="EMBL" id="OHU77879.1"/>
    </source>
</evidence>
<sequence length="152" mass="16366">MTEFPPDEESMPPTTQRPLNPPAAAYSEADDSEISVGNRSWRWVWIVCAAAALAIVAALVLALLEVDKAEEPVAPAPVTTTTEHPRVPSSSVPVAPPTETVVTTVIETTVVVETPAPVAPTEVTPTEVVPTRPEEGRLCHELHPRRECDGYR</sequence>
<dbReference type="Proteomes" id="UP000179441">
    <property type="component" value="Unassembled WGS sequence"/>
</dbReference>
<protein>
    <submittedName>
        <fullName evidence="3">Uncharacterized protein</fullName>
    </submittedName>
</protein>
<proteinExistence type="predicted"/>
<comment type="caution">
    <text evidence="3">The sequence shown here is derived from an EMBL/GenBank/DDBJ whole genome shotgun (WGS) entry which is preliminary data.</text>
</comment>
<dbReference type="AlphaFoldDB" id="A0A1S1LZR8"/>
<gene>
    <name evidence="3" type="ORF">BKG84_05210</name>
</gene>
<keyword evidence="2" id="KW-0812">Transmembrane</keyword>
<dbReference type="RefSeq" id="WP_070920322.1">
    <property type="nucleotide sequence ID" value="NZ_CP050145.1"/>
</dbReference>
<feature type="compositionally biased region" description="Acidic residues" evidence="1">
    <location>
        <begin position="1"/>
        <end position="10"/>
    </location>
</feature>
<evidence type="ECO:0000256" key="1">
    <source>
        <dbReference type="SAM" id="MobiDB-lite"/>
    </source>
</evidence>
<keyword evidence="4" id="KW-1185">Reference proteome</keyword>
<feature type="region of interest" description="Disordered" evidence="1">
    <location>
        <begin position="1"/>
        <end position="26"/>
    </location>
</feature>
<reference evidence="3 4" key="1">
    <citation type="submission" date="2016-10" db="EMBL/GenBank/DDBJ databases">
        <title>Evaluation of Human, Veterinary and Environmental Mycobacterium chelonae Isolates by Core Genome Phylogenomic Analysis, Targeted Gene Comparison, and Anti-microbial Susceptibility Patterns: A Tale of Mistaken Identities.</title>
        <authorList>
            <person name="Fogelson S.B."/>
            <person name="Camus A.C."/>
            <person name="Lorenz W."/>
            <person name="Vasireddy R."/>
            <person name="Vasireddy S."/>
            <person name="Smith T."/>
            <person name="Brown-Elliott B.A."/>
            <person name="Wallace R.J.Jr."/>
            <person name="Hasan N.A."/>
            <person name="Reischl U."/>
            <person name="Sanchez S."/>
        </authorList>
    </citation>
    <scope>NUCLEOTIDE SEQUENCE [LARGE SCALE GENOMIC DNA]</scope>
    <source>
        <strain evidence="3 4">15518</strain>
    </source>
</reference>